<feature type="region of interest" description="Disordered" evidence="1">
    <location>
        <begin position="1"/>
        <end position="43"/>
    </location>
</feature>
<feature type="compositionally biased region" description="Polar residues" evidence="1">
    <location>
        <begin position="1"/>
        <end position="11"/>
    </location>
</feature>
<proteinExistence type="predicted"/>
<evidence type="ECO:0000256" key="1">
    <source>
        <dbReference type="SAM" id="MobiDB-lite"/>
    </source>
</evidence>
<name>A0A9P0KH36_ACAOB</name>
<dbReference type="OrthoDB" id="6698350at2759"/>
<organism evidence="2 3">
    <name type="scientific">Acanthoscelides obtectus</name>
    <name type="common">Bean weevil</name>
    <name type="synonym">Bruchus obtectus</name>
    <dbReference type="NCBI Taxonomy" id="200917"/>
    <lineage>
        <taxon>Eukaryota</taxon>
        <taxon>Metazoa</taxon>
        <taxon>Ecdysozoa</taxon>
        <taxon>Arthropoda</taxon>
        <taxon>Hexapoda</taxon>
        <taxon>Insecta</taxon>
        <taxon>Pterygota</taxon>
        <taxon>Neoptera</taxon>
        <taxon>Endopterygota</taxon>
        <taxon>Coleoptera</taxon>
        <taxon>Polyphaga</taxon>
        <taxon>Cucujiformia</taxon>
        <taxon>Chrysomeloidea</taxon>
        <taxon>Chrysomelidae</taxon>
        <taxon>Bruchinae</taxon>
        <taxon>Bruchini</taxon>
        <taxon>Acanthoscelides</taxon>
    </lineage>
</organism>
<dbReference type="AlphaFoldDB" id="A0A9P0KH36"/>
<comment type="caution">
    <text evidence="2">The sequence shown here is derived from an EMBL/GenBank/DDBJ whole genome shotgun (WGS) entry which is preliminary data.</text>
</comment>
<dbReference type="Proteomes" id="UP001152888">
    <property type="component" value="Unassembled WGS sequence"/>
</dbReference>
<reference evidence="2" key="1">
    <citation type="submission" date="2022-03" db="EMBL/GenBank/DDBJ databases">
        <authorList>
            <person name="Sayadi A."/>
        </authorList>
    </citation>
    <scope>NUCLEOTIDE SEQUENCE</scope>
</reference>
<sequence length="70" mass="7624">MGNSQKKSYNLDQDVPRAPEGVQKRGDAFRNEPIEIKGEEEDGKLKNIVDAHLRANAGVEGDSSGEKGDQ</sequence>
<gene>
    <name evidence="2" type="ORF">ACAOBT_LOCUS10108</name>
</gene>
<protein>
    <submittedName>
        <fullName evidence="2">Uncharacterized protein</fullName>
    </submittedName>
</protein>
<feature type="compositionally biased region" description="Basic and acidic residues" evidence="1">
    <location>
        <begin position="14"/>
        <end position="43"/>
    </location>
</feature>
<evidence type="ECO:0000313" key="3">
    <source>
        <dbReference type="Proteomes" id="UP001152888"/>
    </source>
</evidence>
<evidence type="ECO:0000313" key="2">
    <source>
        <dbReference type="EMBL" id="CAH1972625.1"/>
    </source>
</evidence>
<accession>A0A9P0KH36</accession>
<keyword evidence="3" id="KW-1185">Reference proteome</keyword>
<dbReference type="EMBL" id="CAKOFQ010006800">
    <property type="protein sequence ID" value="CAH1972625.1"/>
    <property type="molecule type" value="Genomic_DNA"/>
</dbReference>